<dbReference type="GO" id="GO:0098838">
    <property type="term" value="P:folate transmembrane transport"/>
    <property type="evidence" value="ECO:0007669"/>
    <property type="project" value="TreeGrafter"/>
</dbReference>
<dbReference type="AlphaFoldDB" id="G9KP62"/>
<feature type="non-terminal residue" evidence="3">
    <location>
        <position position="1"/>
    </location>
</feature>
<keyword evidence="2" id="KW-0472">Membrane</keyword>
<feature type="transmembrane region" description="Helical" evidence="2">
    <location>
        <begin position="183"/>
        <end position="206"/>
    </location>
</feature>
<dbReference type="PANTHER" id="PTHR10686">
    <property type="entry name" value="FOLATE TRANSPORTER"/>
    <property type="match status" value="1"/>
</dbReference>
<proteinExistence type="evidence at transcript level"/>
<keyword evidence="2" id="KW-0812">Transmembrane</keyword>
<feature type="transmembrane region" description="Helical" evidence="2">
    <location>
        <begin position="146"/>
        <end position="168"/>
    </location>
</feature>
<dbReference type="GO" id="GO:0016323">
    <property type="term" value="C:basolateral plasma membrane"/>
    <property type="evidence" value="ECO:0007669"/>
    <property type="project" value="TreeGrafter"/>
</dbReference>
<organism evidence="3">
    <name type="scientific">Mustela putorius furo</name>
    <name type="common">European domestic ferret</name>
    <name type="synonym">Mustela furo</name>
    <dbReference type="NCBI Taxonomy" id="9669"/>
    <lineage>
        <taxon>Eukaryota</taxon>
        <taxon>Metazoa</taxon>
        <taxon>Chordata</taxon>
        <taxon>Craniata</taxon>
        <taxon>Vertebrata</taxon>
        <taxon>Euteleostomi</taxon>
        <taxon>Mammalia</taxon>
        <taxon>Eutheria</taxon>
        <taxon>Laurasiatheria</taxon>
        <taxon>Carnivora</taxon>
        <taxon>Caniformia</taxon>
        <taxon>Musteloidea</taxon>
        <taxon>Mustelidae</taxon>
        <taxon>Mustelinae</taxon>
        <taxon>Mustela</taxon>
    </lineage>
</organism>
<evidence type="ECO:0000313" key="3">
    <source>
        <dbReference type="EMBL" id="AES06691.1"/>
    </source>
</evidence>
<dbReference type="GO" id="GO:0008518">
    <property type="term" value="F:folate:monoatomic anion antiporter activity"/>
    <property type="evidence" value="ECO:0007669"/>
    <property type="project" value="TreeGrafter"/>
</dbReference>
<reference evidence="3" key="1">
    <citation type="journal article" date="2013" name="J. Virol.">
        <title>Sequencing, annotation, and characterization of the influenza ferret infectome.</title>
        <authorList>
            <person name="Leon A.J."/>
            <person name="Banner D."/>
            <person name="Xu L."/>
            <person name="Ran L."/>
            <person name="Peng Z."/>
            <person name="Yi K."/>
            <person name="Chen C."/>
            <person name="Xu F."/>
            <person name="Huang J."/>
            <person name="Zhao Z."/>
            <person name="Lin Z."/>
            <person name="Huang S.H."/>
            <person name="Fang Y."/>
            <person name="Kelvin A.A."/>
            <person name="Ross T.M."/>
            <person name="Farooqui A."/>
            <person name="Kelvin D.J."/>
        </authorList>
    </citation>
    <scope>NUCLEOTIDE SEQUENCE</scope>
    <source>
        <tissue evidence="3">Lungs</tissue>
    </source>
</reference>
<dbReference type="GO" id="GO:0016324">
    <property type="term" value="C:apical plasma membrane"/>
    <property type="evidence" value="ECO:0007669"/>
    <property type="project" value="TreeGrafter"/>
</dbReference>
<name>G9KP62_MUSPF</name>
<sequence>GLAGLDAGARAPRAGGQRALAAAAPLVPLVGLQLGRLLPDRLLRAHPVERGPPHRGQRLGLQRRCGRRVHAARCHHLLLRLLLRGLCEDPLGAVGQAGHRGRDGGAGGAGVPHVQHQQHLAVLPGAYQFLVPIATFQIASSLSKELCALVFGVNTFLATVLKTIITLIVSDKRGLGLPVHSQFFIYFVYFLVLFGVYLLGALVVVLRHFRDGRRAP</sequence>
<dbReference type="InterPro" id="IPR002666">
    <property type="entry name" value="Folate_carrier"/>
</dbReference>
<evidence type="ECO:0000256" key="1">
    <source>
        <dbReference type="ARBA" id="ARBA00005773"/>
    </source>
</evidence>
<feature type="non-terminal residue" evidence="3">
    <location>
        <position position="216"/>
    </location>
</feature>
<protein>
    <submittedName>
        <fullName evidence="3">Solute carrier family 19, member 1</fullName>
    </submittedName>
</protein>
<accession>G9KP62</accession>
<dbReference type="EMBL" id="JP018093">
    <property type="protein sequence ID" value="AES06691.1"/>
    <property type="molecule type" value="mRNA"/>
</dbReference>
<dbReference type="PANTHER" id="PTHR10686:SF12">
    <property type="entry name" value="REDUCED FOLATE TRANSPORTER"/>
    <property type="match status" value="1"/>
</dbReference>
<evidence type="ECO:0000256" key="2">
    <source>
        <dbReference type="SAM" id="Phobius"/>
    </source>
</evidence>
<dbReference type="Pfam" id="PF01770">
    <property type="entry name" value="Folate_carrier"/>
    <property type="match status" value="1"/>
</dbReference>
<comment type="similarity">
    <text evidence="1">Belongs to the reduced folate carrier (RFC) transporter (TC 2.A.48) family.</text>
</comment>
<dbReference type="GO" id="GO:0005542">
    <property type="term" value="F:folic acid binding"/>
    <property type="evidence" value="ECO:0007669"/>
    <property type="project" value="TreeGrafter"/>
</dbReference>
<keyword evidence="2" id="KW-1133">Transmembrane helix</keyword>